<dbReference type="InterPro" id="IPR045357">
    <property type="entry name" value="Aminopeptidase_N-like_N"/>
</dbReference>
<dbReference type="STRING" id="6689.A0A3R7QJ33"/>
<dbReference type="AlphaFoldDB" id="A0A3R7QJ33"/>
<dbReference type="InterPro" id="IPR001930">
    <property type="entry name" value="Peptidase_M1"/>
</dbReference>
<evidence type="ECO:0000256" key="10">
    <source>
        <dbReference type="PIRSR" id="PIRSR634016-3"/>
    </source>
</evidence>
<evidence type="ECO:0000256" key="7">
    <source>
        <dbReference type="ARBA" id="ARBA00022833"/>
    </source>
</evidence>
<evidence type="ECO:0000256" key="4">
    <source>
        <dbReference type="ARBA" id="ARBA00022670"/>
    </source>
</evidence>
<reference evidence="15 16" key="1">
    <citation type="submission" date="2018-04" db="EMBL/GenBank/DDBJ databases">
        <authorList>
            <person name="Zhang X."/>
            <person name="Yuan J."/>
            <person name="Li F."/>
            <person name="Xiang J."/>
        </authorList>
    </citation>
    <scope>NUCLEOTIDE SEQUENCE [LARGE SCALE GENOMIC DNA]</scope>
    <source>
        <tissue evidence="15">Muscle</tissue>
    </source>
</reference>
<feature type="binding site" evidence="10">
    <location>
        <position position="418"/>
    </location>
    <ligand>
        <name>Zn(2+)</name>
        <dbReference type="ChEBI" id="CHEBI:29105"/>
        <note>catalytic</note>
    </ligand>
</feature>
<keyword evidence="4" id="KW-0645">Protease</keyword>
<dbReference type="Gene3D" id="2.60.40.1910">
    <property type="match status" value="1"/>
</dbReference>
<evidence type="ECO:0000256" key="3">
    <source>
        <dbReference type="ARBA" id="ARBA00022438"/>
    </source>
</evidence>
<keyword evidence="6" id="KW-0378">Hydrolase</keyword>
<dbReference type="GO" id="GO:0006508">
    <property type="term" value="P:proteolysis"/>
    <property type="evidence" value="ECO:0007669"/>
    <property type="project" value="UniProtKB-KW"/>
</dbReference>
<evidence type="ECO:0000313" key="16">
    <source>
        <dbReference type="Proteomes" id="UP000283509"/>
    </source>
</evidence>
<dbReference type="PANTHER" id="PTHR11533:SF294">
    <property type="entry name" value="THYROTROPIN-RELEASING HORMONE-DEGRADING ECTOENZYME"/>
    <property type="match status" value="1"/>
</dbReference>
<keyword evidence="7 10" id="KW-0862">Zinc</keyword>
<dbReference type="InterPro" id="IPR027268">
    <property type="entry name" value="Peptidase_M4/M1_CTD_sf"/>
</dbReference>
<feature type="signal peptide" evidence="12">
    <location>
        <begin position="1"/>
        <end position="15"/>
    </location>
</feature>
<protein>
    <submittedName>
        <fullName evidence="15">Putative Aminopeptidase N</fullName>
    </submittedName>
</protein>
<dbReference type="Proteomes" id="UP000283509">
    <property type="component" value="Unassembled WGS sequence"/>
</dbReference>
<keyword evidence="8" id="KW-0482">Metalloprotease</keyword>
<name>A0A3R7QJ33_PENVA</name>
<dbReference type="GO" id="GO:0042277">
    <property type="term" value="F:peptide binding"/>
    <property type="evidence" value="ECO:0007669"/>
    <property type="project" value="TreeGrafter"/>
</dbReference>
<dbReference type="CDD" id="cd09601">
    <property type="entry name" value="M1_APN-Q_like"/>
    <property type="match status" value="1"/>
</dbReference>
<accession>A0A3R7QJ33</accession>
<comment type="similarity">
    <text evidence="2">Belongs to the peptidase M1 family.</text>
</comment>
<keyword evidence="5 10" id="KW-0479">Metal-binding</keyword>
<evidence type="ECO:0000256" key="12">
    <source>
        <dbReference type="SAM" id="SignalP"/>
    </source>
</evidence>
<comment type="subcellular location">
    <subcellularLocation>
        <location evidence="1">Cell membrane</location>
        <topology evidence="1">Lipid-anchor</topology>
        <topology evidence="1">GPI-anchor</topology>
    </subcellularLocation>
</comment>
<keyword evidence="3 15" id="KW-0031">Aminopeptidase</keyword>
<evidence type="ECO:0000259" key="14">
    <source>
        <dbReference type="Pfam" id="PF17900"/>
    </source>
</evidence>
<dbReference type="GO" id="GO:0005615">
    <property type="term" value="C:extracellular space"/>
    <property type="evidence" value="ECO:0007669"/>
    <property type="project" value="TreeGrafter"/>
</dbReference>
<dbReference type="InterPro" id="IPR014782">
    <property type="entry name" value="Peptidase_M1_dom"/>
</dbReference>
<dbReference type="InterPro" id="IPR050344">
    <property type="entry name" value="Peptidase_M1_aminopeptidases"/>
</dbReference>
<dbReference type="InterPro" id="IPR042097">
    <property type="entry name" value="Aminopeptidase_N-like_N_sf"/>
</dbReference>
<evidence type="ECO:0000256" key="6">
    <source>
        <dbReference type="ARBA" id="ARBA00022801"/>
    </source>
</evidence>
<dbReference type="SUPFAM" id="SSF63737">
    <property type="entry name" value="Leukotriene A4 hydrolase N-terminal domain"/>
    <property type="match status" value="2"/>
</dbReference>
<feature type="domain" description="Aminopeptidase N-like N-terminal" evidence="14">
    <location>
        <begin position="118"/>
        <end position="288"/>
    </location>
</feature>
<dbReference type="GO" id="GO:0005886">
    <property type="term" value="C:plasma membrane"/>
    <property type="evidence" value="ECO:0007669"/>
    <property type="project" value="UniProtKB-SubCell"/>
</dbReference>
<evidence type="ECO:0000256" key="2">
    <source>
        <dbReference type="ARBA" id="ARBA00010136"/>
    </source>
</evidence>
<feature type="domain" description="Peptidase M1 membrane alanine aminopeptidase" evidence="13">
    <location>
        <begin position="323"/>
        <end position="484"/>
    </location>
</feature>
<comment type="caution">
    <text evidence="15">The sequence shown here is derived from an EMBL/GenBank/DDBJ whole genome shotgun (WGS) entry which is preliminary data.</text>
</comment>
<evidence type="ECO:0000256" key="9">
    <source>
        <dbReference type="PIRSR" id="PIRSR634016-1"/>
    </source>
</evidence>
<dbReference type="OrthoDB" id="510539at2759"/>
<proteinExistence type="inferred from homology"/>
<dbReference type="Gene3D" id="1.10.390.10">
    <property type="entry name" value="Neutral Protease Domain 2"/>
    <property type="match status" value="2"/>
</dbReference>
<dbReference type="GO" id="GO:0070006">
    <property type="term" value="F:metalloaminopeptidase activity"/>
    <property type="evidence" value="ECO:0007669"/>
    <property type="project" value="TreeGrafter"/>
</dbReference>
<dbReference type="PANTHER" id="PTHR11533">
    <property type="entry name" value="PROTEASE M1 ZINC METALLOPROTEASE"/>
    <property type="match status" value="1"/>
</dbReference>
<feature type="binding site" evidence="10">
    <location>
        <position position="399"/>
    </location>
    <ligand>
        <name>Zn(2+)</name>
        <dbReference type="ChEBI" id="CHEBI:29105"/>
        <note>catalytic</note>
    </ligand>
</feature>
<evidence type="ECO:0000259" key="13">
    <source>
        <dbReference type="Pfam" id="PF01433"/>
    </source>
</evidence>
<dbReference type="Pfam" id="PF17900">
    <property type="entry name" value="Peptidase_M1_N"/>
    <property type="match status" value="1"/>
</dbReference>
<dbReference type="Gene3D" id="1.10.3480.20">
    <property type="match status" value="1"/>
</dbReference>
<keyword evidence="16" id="KW-1185">Reference proteome</keyword>
<reference evidence="15 16" key="2">
    <citation type="submission" date="2019-01" db="EMBL/GenBank/DDBJ databases">
        <title>The decoding of complex shrimp genome reveals the adaptation for benthos swimmer, frequently molting mechanism and breeding impact on genome.</title>
        <authorList>
            <person name="Sun Y."/>
            <person name="Gao Y."/>
            <person name="Yu Y."/>
        </authorList>
    </citation>
    <scope>NUCLEOTIDE SEQUENCE [LARGE SCALE GENOMIC DNA]</scope>
    <source>
        <tissue evidence="15">Muscle</tissue>
    </source>
</reference>
<evidence type="ECO:0000313" key="15">
    <source>
        <dbReference type="EMBL" id="ROT69089.1"/>
    </source>
</evidence>
<feature type="site" description="Transition state stabilizer" evidence="11">
    <location>
        <position position="481"/>
    </location>
</feature>
<sequence length="704" mass="80325">MLLFVLLALGHATQGLPNVDDVTIPPWVTTTTEASRSLGPVDLDVQLPRSIKPLHYVVKLQPFINGNFSIVGYMEVDMEVLKPTSNITLHISDIITKNDTVKVAAPLCGQTSTFINGNFSIVGYMEVEMEVLEPTSNITLHISDIITKNDTVKVSDQATSRGLRIKKHEYDHSRHFYIAHLRKELQKGKRYILSMEFLGYLNNKLHGFYRATYKDKCGCDPVPAHRRPQGLPLLRRAALKATFEIHLARESWMTTLSNMPIAETVPVEGQEGWMWDRYEKSVPMSTYLVAFVVSDYVHINSTENDRVDFRVWARQETIDQAEYANEIGPKILCFFEDYFNLSYPLPKMDMIALTDLSFGGMENWGLITFRESLLLYDPQVSTPADKAVIAKIVSHELAHQWFGNLVTPKWWDDLWLNEGFATYISYLGVDHVEPTWKAMEEIVVEIVHRVFNLDSLESSHRINIPVSNPDEIFEVFDDISYNKDDLWKHLTLAAHEDGILPQDVTVKMIMDTWTLQMGYPVVKERFLLEGSANSQHHGLQVRGQLQQTQASLWMKDSEDHVTVSSLPPKDQWVIFNLQQAAYYRVNYDDQLESYHPAAEEGPPGHLSYKLALDVLPYLRNEGEYLPWATGARKFVYIESMFRRRSGFGALKVRLGGSHGVLLACDETATDMPNSLPLDLVLPLYESVGFDNNIEDSFLEQKRGK</sequence>
<dbReference type="GO" id="GO:0043171">
    <property type="term" value="P:peptide catabolic process"/>
    <property type="evidence" value="ECO:0007669"/>
    <property type="project" value="TreeGrafter"/>
</dbReference>
<dbReference type="GO" id="GO:0008270">
    <property type="term" value="F:zinc ion binding"/>
    <property type="evidence" value="ECO:0007669"/>
    <property type="project" value="InterPro"/>
</dbReference>
<dbReference type="FunFam" id="1.10.390.10:FF:000006">
    <property type="entry name" value="Puromycin-sensitive aminopeptidase"/>
    <property type="match status" value="1"/>
</dbReference>
<dbReference type="EMBL" id="QCYY01002607">
    <property type="protein sequence ID" value="ROT69089.1"/>
    <property type="molecule type" value="Genomic_DNA"/>
</dbReference>
<evidence type="ECO:0000256" key="1">
    <source>
        <dbReference type="ARBA" id="ARBA00004609"/>
    </source>
</evidence>
<keyword evidence="12" id="KW-0732">Signal</keyword>
<evidence type="ECO:0000256" key="11">
    <source>
        <dbReference type="PIRSR" id="PIRSR634016-4"/>
    </source>
</evidence>
<gene>
    <name evidence="15" type="ORF">C7M84_012746</name>
</gene>
<dbReference type="PRINTS" id="PR00756">
    <property type="entry name" value="ALADIPTASE"/>
</dbReference>
<comment type="cofactor">
    <cofactor evidence="10">
        <name>Zn(2+)</name>
        <dbReference type="ChEBI" id="CHEBI:29105"/>
    </cofactor>
    <text evidence="10">Binds 1 zinc ion per subunit.</text>
</comment>
<evidence type="ECO:0000256" key="8">
    <source>
        <dbReference type="ARBA" id="ARBA00023049"/>
    </source>
</evidence>
<dbReference type="Gene3D" id="2.60.40.1730">
    <property type="entry name" value="tricorn interacting facor f3 domain"/>
    <property type="match status" value="2"/>
</dbReference>
<dbReference type="InterPro" id="IPR034016">
    <property type="entry name" value="M1_APN-typ"/>
</dbReference>
<dbReference type="SUPFAM" id="SSF55486">
    <property type="entry name" value="Metalloproteases ('zincins'), catalytic domain"/>
    <property type="match status" value="1"/>
</dbReference>
<feature type="chain" id="PRO_5018740181" evidence="12">
    <location>
        <begin position="16"/>
        <end position="704"/>
    </location>
</feature>
<dbReference type="Pfam" id="PF01433">
    <property type="entry name" value="Peptidase_M1"/>
    <property type="match status" value="1"/>
</dbReference>
<evidence type="ECO:0000256" key="5">
    <source>
        <dbReference type="ARBA" id="ARBA00022723"/>
    </source>
</evidence>
<feature type="active site" description="Proton acceptor" evidence="9">
    <location>
        <position position="396"/>
    </location>
</feature>
<organism evidence="15 16">
    <name type="scientific">Penaeus vannamei</name>
    <name type="common">Whiteleg shrimp</name>
    <name type="synonym">Litopenaeus vannamei</name>
    <dbReference type="NCBI Taxonomy" id="6689"/>
    <lineage>
        <taxon>Eukaryota</taxon>
        <taxon>Metazoa</taxon>
        <taxon>Ecdysozoa</taxon>
        <taxon>Arthropoda</taxon>
        <taxon>Crustacea</taxon>
        <taxon>Multicrustacea</taxon>
        <taxon>Malacostraca</taxon>
        <taxon>Eumalacostraca</taxon>
        <taxon>Eucarida</taxon>
        <taxon>Decapoda</taxon>
        <taxon>Dendrobranchiata</taxon>
        <taxon>Penaeoidea</taxon>
        <taxon>Penaeidae</taxon>
        <taxon>Penaeus</taxon>
    </lineage>
</organism>
<feature type="binding site" evidence="10">
    <location>
        <position position="395"/>
    </location>
    <ligand>
        <name>Zn(2+)</name>
        <dbReference type="ChEBI" id="CHEBI:29105"/>
        <note>catalytic</note>
    </ligand>
</feature>
<dbReference type="GO" id="GO:0005737">
    <property type="term" value="C:cytoplasm"/>
    <property type="evidence" value="ECO:0007669"/>
    <property type="project" value="TreeGrafter"/>
</dbReference>